<proteinExistence type="inferred from homology"/>
<dbReference type="EMBL" id="JXQW01000057">
    <property type="protein sequence ID" value="KIP97674.1"/>
    <property type="molecule type" value="Genomic_DNA"/>
</dbReference>
<keyword evidence="4" id="KW-0145">Chemotaxis</keyword>
<dbReference type="CDD" id="cd11386">
    <property type="entry name" value="MCP_signal"/>
    <property type="match status" value="1"/>
</dbReference>
<dbReference type="Pfam" id="PF00672">
    <property type="entry name" value="HAMP"/>
    <property type="match status" value="1"/>
</dbReference>
<dbReference type="PROSITE" id="PS50885">
    <property type="entry name" value="HAMP"/>
    <property type="match status" value="1"/>
</dbReference>
<accession>A0A0D0KHY9</accession>
<feature type="transmembrane region" description="Helical" evidence="11">
    <location>
        <begin position="299"/>
        <end position="322"/>
    </location>
</feature>
<evidence type="ECO:0000256" key="10">
    <source>
        <dbReference type="PROSITE-ProRule" id="PRU00284"/>
    </source>
</evidence>
<dbReference type="Pfam" id="PF00015">
    <property type="entry name" value="MCPsignal"/>
    <property type="match status" value="1"/>
</dbReference>
<dbReference type="PANTHER" id="PTHR32089:SF120">
    <property type="entry name" value="METHYL-ACCEPTING CHEMOTAXIS PROTEIN TLPQ"/>
    <property type="match status" value="1"/>
</dbReference>
<evidence type="ECO:0000256" key="3">
    <source>
        <dbReference type="ARBA" id="ARBA00022481"/>
    </source>
</evidence>
<name>A0A0D0KHY9_9PSED</name>
<sequence length="653" mass="70257">MLRNIPLSLKLLLILACPVLGFLWLAALQVVGSYQTLEEMDRTQEASAAAQKVSQLITVVQRERGASGVFLGSKGKSMQDVLQRMRGQTDTALGEVRALSGSSGAQLDEALAALSGLDATRGQVDKLAIDNRESGARYTAIIRTLIGYTHGLERSVDDPSLARALSSLTQFIEMKERAGRERAMLGVVFNQDRFDADLLSTFSRNLGEFSAYSEGFRRNASADFVAKLDEKLQQPSGLEVARLQKLAFETPLGESLGVKATDWFQTSTNRIDLMGEVETELGQNVGTLAAQARDKAAGLLWMTVIAVLAALAVVTVLSYLIINNINFAVREANTALLALSQRDLTARSAYQGKDEFGEITRNLNRMAEELAQIVREIGSATAQVATAAEESSAVTLQTSNSLERQRLGTELVVTAINEMSATVRDVAQSTSDAAEMSRQVNLSTTQGRKEIERTVAVIRELSTQADETARIIGDLKHESDSISTVLDVIRGIADQTNLLALNAAIEAARAGDHGRGFAVVASEVRTLAQKTQESTGNIQEMIANLQKGSDLATHSMEETLGKARAGAANIERAGDLLAEIAAGVAGINDRNMQIATAAEEQSAVAEDINRNVVEINDVAIQVSSGAEQTAATSQELARLAEHQQKLVNRFRLE</sequence>
<dbReference type="AlphaFoldDB" id="A0A0D0KHY9"/>
<keyword evidence="2" id="KW-1003">Cell membrane</keyword>
<comment type="subcellular location">
    <subcellularLocation>
        <location evidence="1">Cell membrane</location>
        <topology evidence="1">Multi-pass membrane protein</topology>
    </subcellularLocation>
</comment>
<evidence type="ECO:0000256" key="11">
    <source>
        <dbReference type="SAM" id="Phobius"/>
    </source>
</evidence>
<evidence type="ECO:0000256" key="2">
    <source>
        <dbReference type="ARBA" id="ARBA00022475"/>
    </source>
</evidence>
<keyword evidence="5 11" id="KW-0812">Transmembrane</keyword>
<dbReference type="FunFam" id="1.10.287.950:FF:000001">
    <property type="entry name" value="Methyl-accepting chemotaxis sensory transducer"/>
    <property type="match status" value="1"/>
</dbReference>
<dbReference type="GO" id="GO:0007165">
    <property type="term" value="P:signal transduction"/>
    <property type="evidence" value="ECO:0007669"/>
    <property type="project" value="UniProtKB-KW"/>
</dbReference>
<evidence type="ECO:0000256" key="6">
    <source>
        <dbReference type="ARBA" id="ARBA00022989"/>
    </source>
</evidence>
<dbReference type="CDD" id="cd06225">
    <property type="entry name" value="HAMP"/>
    <property type="match status" value="1"/>
</dbReference>
<evidence type="ECO:0000256" key="4">
    <source>
        <dbReference type="ARBA" id="ARBA00022500"/>
    </source>
</evidence>
<keyword evidence="7 11" id="KW-0472">Membrane</keyword>
<dbReference type="InterPro" id="IPR013587">
    <property type="entry name" value="Nitrate/nitrite_sensing"/>
</dbReference>
<comment type="similarity">
    <text evidence="9">Belongs to the methyl-accepting chemotaxis (MCP) protein family.</text>
</comment>
<keyword evidence="3" id="KW-0488">Methylation</keyword>
<organism evidence="14 15">
    <name type="scientific">Pseudomonas fulva</name>
    <dbReference type="NCBI Taxonomy" id="47880"/>
    <lineage>
        <taxon>Bacteria</taxon>
        <taxon>Pseudomonadati</taxon>
        <taxon>Pseudomonadota</taxon>
        <taxon>Gammaproteobacteria</taxon>
        <taxon>Pseudomonadales</taxon>
        <taxon>Pseudomonadaceae</taxon>
        <taxon>Pseudomonas</taxon>
    </lineage>
</organism>
<dbReference type="SUPFAM" id="SSF58104">
    <property type="entry name" value="Methyl-accepting chemotaxis protein (MCP) signaling domain"/>
    <property type="match status" value="1"/>
</dbReference>
<dbReference type="SMART" id="SM00304">
    <property type="entry name" value="HAMP"/>
    <property type="match status" value="2"/>
</dbReference>
<dbReference type="GO" id="GO:0006935">
    <property type="term" value="P:chemotaxis"/>
    <property type="evidence" value="ECO:0007669"/>
    <property type="project" value="UniProtKB-KW"/>
</dbReference>
<dbReference type="PANTHER" id="PTHR32089">
    <property type="entry name" value="METHYL-ACCEPTING CHEMOTAXIS PROTEIN MCPB"/>
    <property type="match status" value="1"/>
</dbReference>
<evidence type="ECO:0000313" key="15">
    <source>
        <dbReference type="Proteomes" id="UP000032068"/>
    </source>
</evidence>
<dbReference type="Proteomes" id="UP000032068">
    <property type="component" value="Unassembled WGS sequence"/>
</dbReference>
<keyword evidence="8 10" id="KW-0807">Transducer</keyword>
<dbReference type="GO" id="GO:0005886">
    <property type="term" value="C:plasma membrane"/>
    <property type="evidence" value="ECO:0007669"/>
    <property type="project" value="UniProtKB-SubCell"/>
</dbReference>
<dbReference type="Gene3D" id="1.10.287.950">
    <property type="entry name" value="Methyl-accepting chemotaxis protein"/>
    <property type="match status" value="1"/>
</dbReference>
<evidence type="ECO:0000313" key="14">
    <source>
        <dbReference type="EMBL" id="KIP97674.1"/>
    </source>
</evidence>
<feature type="domain" description="Methyl-accepting transducer" evidence="12">
    <location>
        <begin position="380"/>
        <end position="616"/>
    </location>
</feature>
<dbReference type="InterPro" id="IPR004089">
    <property type="entry name" value="MCPsignal_dom"/>
</dbReference>
<dbReference type="InterPro" id="IPR003660">
    <property type="entry name" value="HAMP_dom"/>
</dbReference>
<evidence type="ECO:0000256" key="1">
    <source>
        <dbReference type="ARBA" id="ARBA00004651"/>
    </source>
</evidence>
<dbReference type="Pfam" id="PF08376">
    <property type="entry name" value="NIT"/>
    <property type="match status" value="1"/>
</dbReference>
<dbReference type="OrthoDB" id="2489132at2"/>
<gene>
    <name evidence="14" type="ORF">RU08_17395</name>
</gene>
<dbReference type="SMART" id="SM00283">
    <property type="entry name" value="MA"/>
    <property type="match status" value="1"/>
</dbReference>
<evidence type="ECO:0000256" key="8">
    <source>
        <dbReference type="ARBA" id="ARBA00023224"/>
    </source>
</evidence>
<dbReference type="PROSITE" id="PS50111">
    <property type="entry name" value="CHEMOTAXIS_TRANSDUC_2"/>
    <property type="match status" value="1"/>
</dbReference>
<evidence type="ECO:0000256" key="9">
    <source>
        <dbReference type="ARBA" id="ARBA00029447"/>
    </source>
</evidence>
<evidence type="ECO:0000256" key="7">
    <source>
        <dbReference type="ARBA" id="ARBA00023136"/>
    </source>
</evidence>
<dbReference type="RefSeq" id="WP_042555103.1">
    <property type="nucleotide sequence ID" value="NZ_JXQW01000057.1"/>
</dbReference>
<protein>
    <submittedName>
        <fullName evidence="14">Chemotaxis protein</fullName>
    </submittedName>
</protein>
<evidence type="ECO:0000259" key="12">
    <source>
        <dbReference type="PROSITE" id="PS50111"/>
    </source>
</evidence>
<evidence type="ECO:0000259" key="13">
    <source>
        <dbReference type="PROSITE" id="PS50885"/>
    </source>
</evidence>
<feature type="domain" description="HAMP" evidence="13">
    <location>
        <begin position="323"/>
        <end position="375"/>
    </location>
</feature>
<reference evidence="14 15" key="1">
    <citation type="submission" date="2014-12" db="EMBL/GenBank/DDBJ databases">
        <title>16Stimator: statistical estimation of ribosomal gene copy numbers from draft genome assemblies.</title>
        <authorList>
            <person name="Perisin M.A."/>
            <person name="Vetter M."/>
            <person name="Gilbert J.A."/>
            <person name="Bergelson J."/>
        </authorList>
    </citation>
    <scope>NUCLEOTIDE SEQUENCE [LARGE SCALE GENOMIC DNA]</scope>
    <source>
        <strain evidence="14 15">MEJ086</strain>
    </source>
</reference>
<comment type="caution">
    <text evidence="14">The sequence shown here is derived from an EMBL/GenBank/DDBJ whole genome shotgun (WGS) entry which is preliminary data.</text>
</comment>
<evidence type="ECO:0000256" key="5">
    <source>
        <dbReference type="ARBA" id="ARBA00022692"/>
    </source>
</evidence>
<keyword evidence="6 11" id="KW-1133">Transmembrane helix</keyword>